<organism evidence="1 2">
    <name type="scientific">Pseudanabaena frigida</name>
    <dbReference type="NCBI Taxonomy" id="945775"/>
    <lineage>
        <taxon>Bacteria</taxon>
        <taxon>Bacillati</taxon>
        <taxon>Cyanobacteriota</taxon>
        <taxon>Cyanophyceae</taxon>
        <taxon>Pseudanabaenales</taxon>
        <taxon>Pseudanabaenaceae</taxon>
        <taxon>Pseudanabaena</taxon>
    </lineage>
</organism>
<evidence type="ECO:0008006" key="3">
    <source>
        <dbReference type="Google" id="ProtNLM"/>
    </source>
</evidence>
<evidence type="ECO:0000313" key="2">
    <source>
        <dbReference type="Proteomes" id="UP000249467"/>
    </source>
</evidence>
<accession>A0A2W4WG40</accession>
<proteinExistence type="predicted"/>
<reference evidence="1 2" key="1">
    <citation type="submission" date="2018-04" db="EMBL/GenBank/DDBJ databases">
        <authorList>
            <person name="Go L.Y."/>
            <person name="Mitchell J.A."/>
        </authorList>
    </citation>
    <scope>NUCLEOTIDE SEQUENCE [LARGE SCALE GENOMIC DNA]</scope>
    <source>
        <strain evidence="1">ULC066bin1</strain>
    </source>
</reference>
<dbReference type="Proteomes" id="UP000249467">
    <property type="component" value="Unassembled WGS sequence"/>
</dbReference>
<evidence type="ECO:0000313" key="1">
    <source>
        <dbReference type="EMBL" id="PZO44114.1"/>
    </source>
</evidence>
<gene>
    <name evidence="1" type="ORF">DCF19_02590</name>
</gene>
<protein>
    <recommendedName>
        <fullName evidence="3">RiboL-PSP-HEPN domain-containing protein</fullName>
    </recommendedName>
</protein>
<name>A0A2W4WG40_9CYAN</name>
<comment type="caution">
    <text evidence="1">The sequence shown here is derived from an EMBL/GenBank/DDBJ whole genome shotgun (WGS) entry which is preliminary data.</text>
</comment>
<dbReference type="AlphaFoldDB" id="A0A2W4WG40"/>
<sequence>MRKSKVPSKEIVGNVNKYESYREAWSRIKLAQENHFFLEAITIQESIISDRLISFLSRPESSNPLYKKRNGQFPSFYEIIEHWRSEFSDVIQSGSYPDLIEAVNQWRKTRNEAIHAIVKSDPGEPTQPINLFLQKAKEVAQEGEKLAREVSKWCKKEETRKVSPNVSGLTSA</sequence>
<reference evidence="1 2" key="2">
    <citation type="submission" date="2018-06" db="EMBL/GenBank/DDBJ databases">
        <title>Metagenomic assembly of (sub)arctic Cyanobacteria and their associated microbiome from non-axenic cultures.</title>
        <authorList>
            <person name="Baurain D."/>
        </authorList>
    </citation>
    <scope>NUCLEOTIDE SEQUENCE [LARGE SCALE GENOMIC DNA]</scope>
    <source>
        <strain evidence="1">ULC066bin1</strain>
    </source>
</reference>
<dbReference type="EMBL" id="QBML01000003">
    <property type="protein sequence ID" value="PZO44114.1"/>
    <property type="molecule type" value="Genomic_DNA"/>
</dbReference>